<proteinExistence type="predicted"/>
<evidence type="ECO:0000256" key="1">
    <source>
        <dbReference type="SAM" id="MobiDB-lite"/>
    </source>
</evidence>
<dbReference type="EMBL" id="BNBC01000017">
    <property type="protein sequence ID" value="GHE80012.1"/>
    <property type="molecule type" value="Genomic_DNA"/>
</dbReference>
<evidence type="ECO:0008006" key="4">
    <source>
        <dbReference type="Google" id="ProtNLM"/>
    </source>
</evidence>
<reference evidence="2" key="2">
    <citation type="submission" date="2020-09" db="EMBL/GenBank/DDBJ databases">
        <authorList>
            <person name="Sun Q."/>
            <person name="Ohkuma M."/>
        </authorList>
    </citation>
    <scope>NUCLEOTIDE SEQUENCE</scope>
    <source>
        <strain evidence="2">JCM 3302</strain>
    </source>
</reference>
<gene>
    <name evidence="2" type="ORF">GCM10014715_39190</name>
</gene>
<dbReference type="AlphaFoldDB" id="A0A919A0K9"/>
<dbReference type="Proteomes" id="UP000641386">
    <property type="component" value="Unassembled WGS sequence"/>
</dbReference>
<sequence length="143" mass="15770">MSRDWTLDAPCRDEHGFTPSEDDFASEADLRRLCGPLLATCGPCPFRAVCIATVKPAQARFDGIAGGRLWWGGLVIAALDDVFEDELTEPKLRASCGTEAGAQDHKRHGERVCPSCRQAEREMAARRKAQKAKQPKQLQLDFA</sequence>
<comment type="caution">
    <text evidence="2">The sequence shown here is derived from an EMBL/GenBank/DDBJ whole genome shotgun (WGS) entry which is preliminary data.</text>
</comment>
<evidence type="ECO:0000313" key="3">
    <source>
        <dbReference type="Proteomes" id="UP000641386"/>
    </source>
</evidence>
<accession>A0A919A0K9</accession>
<organism evidence="2 3">
    <name type="scientific">Streptomyces spiralis</name>
    <dbReference type="NCBI Taxonomy" id="66376"/>
    <lineage>
        <taxon>Bacteria</taxon>
        <taxon>Bacillati</taxon>
        <taxon>Actinomycetota</taxon>
        <taxon>Actinomycetes</taxon>
        <taxon>Kitasatosporales</taxon>
        <taxon>Streptomycetaceae</taxon>
        <taxon>Streptomyces</taxon>
    </lineage>
</organism>
<reference evidence="2" key="1">
    <citation type="journal article" date="2014" name="Int. J. Syst. Evol. Microbiol.">
        <title>Complete genome sequence of Corynebacterium casei LMG S-19264T (=DSM 44701T), isolated from a smear-ripened cheese.</title>
        <authorList>
            <consortium name="US DOE Joint Genome Institute (JGI-PGF)"/>
            <person name="Walter F."/>
            <person name="Albersmeier A."/>
            <person name="Kalinowski J."/>
            <person name="Ruckert C."/>
        </authorList>
    </citation>
    <scope>NUCLEOTIDE SEQUENCE</scope>
    <source>
        <strain evidence="2">JCM 3302</strain>
    </source>
</reference>
<protein>
    <recommendedName>
        <fullName evidence="4">4Fe-4S Wbl-type domain-containing protein</fullName>
    </recommendedName>
</protein>
<evidence type="ECO:0000313" key="2">
    <source>
        <dbReference type="EMBL" id="GHE80012.1"/>
    </source>
</evidence>
<keyword evidence="3" id="KW-1185">Reference proteome</keyword>
<name>A0A919A0K9_9ACTN</name>
<dbReference type="RefSeq" id="WP_189901967.1">
    <property type="nucleotide sequence ID" value="NZ_BNBC01000017.1"/>
</dbReference>
<feature type="region of interest" description="Disordered" evidence="1">
    <location>
        <begin position="124"/>
        <end position="143"/>
    </location>
</feature>